<organism evidence="2 3">
    <name type="scientific">Paraglomus brasilianum</name>
    <dbReference type="NCBI Taxonomy" id="144538"/>
    <lineage>
        <taxon>Eukaryota</taxon>
        <taxon>Fungi</taxon>
        <taxon>Fungi incertae sedis</taxon>
        <taxon>Mucoromycota</taxon>
        <taxon>Glomeromycotina</taxon>
        <taxon>Glomeromycetes</taxon>
        <taxon>Paraglomerales</taxon>
        <taxon>Paraglomeraceae</taxon>
        <taxon>Paraglomus</taxon>
    </lineage>
</organism>
<keyword evidence="3" id="KW-1185">Reference proteome</keyword>
<keyword evidence="1" id="KW-0812">Transmembrane</keyword>
<reference evidence="2" key="1">
    <citation type="submission" date="2021-06" db="EMBL/GenBank/DDBJ databases">
        <authorList>
            <person name="Kallberg Y."/>
            <person name="Tangrot J."/>
            <person name="Rosling A."/>
        </authorList>
    </citation>
    <scope>NUCLEOTIDE SEQUENCE</scope>
    <source>
        <strain evidence="2">BR232B</strain>
    </source>
</reference>
<dbReference type="Proteomes" id="UP000789739">
    <property type="component" value="Unassembled WGS sequence"/>
</dbReference>
<dbReference type="OrthoDB" id="1600564at2759"/>
<proteinExistence type="predicted"/>
<keyword evidence="1" id="KW-0472">Membrane</keyword>
<comment type="caution">
    <text evidence="2">The sequence shown here is derived from an EMBL/GenBank/DDBJ whole genome shotgun (WGS) entry which is preliminary data.</text>
</comment>
<keyword evidence="1" id="KW-1133">Transmembrane helix</keyword>
<evidence type="ECO:0000313" key="2">
    <source>
        <dbReference type="EMBL" id="CAG8619696.1"/>
    </source>
</evidence>
<dbReference type="Gene3D" id="3.40.50.1110">
    <property type="entry name" value="SGNH hydrolase"/>
    <property type="match status" value="1"/>
</dbReference>
<feature type="transmembrane region" description="Helical" evidence="1">
    <location>
        <begin position="12"/>
        <end position="33"/>
    </location>
</feature>
<protein>
    <submittedName>
        <fullName evidence="2">9248_t:CDS:1</fullName>
    </submittedName>
</protein>
<accession>A0A9N9GMN3</accession>
<evidence type="ECO:0000256" key="1">
    <source>
        <dbReference type="SAM" id="Phobius"/>
    </source>
</evidence>
<dbReference type="AlphaFoldDB" id="A0A9N9GMN3"/>
<gene>
    <name evidence="2" type="ORF">PBRASI_LOCUS8633</name>
</gene>
<dbReference type="EMBL" id="CAJVPI010001587">
    <property type="protein sequence ID" value="CAG8619696.1"/>
    <property type="molecule type" value="Genomic_DNA"/>
</dbReference>
<evidence type="ECO:0000313" key="3">
    <source>
        <dbReference type="Proteomes" id="UP000789739"/>
    </source>
</evidence>
<dbReference type="InterPro" id="IPR036514">
    <property type="entry name" value="SGNH_hydro_sf"/>
</dbReference>
<name>A0A9N9GMN3_9GLOM</name>
<sequence>MVATQMAQFGWSILGLTGFNCTTTVVPAAVLLIRLQIYGPKALKDFDDPKANSEIVVSKLSETRSLIASYGAKHILINMFFDISYSRTLSKKAQLALKAISIVRNTALVTTIDNWNKQVKVLLFPLGEALTDLQKPEKAAQFGITDVTNSCITRLLGNTSTVNIVCEDPTKFFFWDPYHPSLSTKVYEQVAFLIYDFIASHLQ</sequence>